<dbReference type="OrthoDB" id="396512at2"/>
<evidence type="ECO:0000259" key="1">
    <source>
        <dbReference type="Pfam" id="PF00535"/>
    </source>
</evidence>
<dbReference type="PANTHER" id="PTHR43685:SF2">
    <property type="entry name" value="GLYCOSYLTRANSFERASE 2-LIKE DOMAIN-CONTAINING PROTEIN"/>
    <property type="match status" value="1"/>
</dbReference>
<evidence type="ECO:0000313" key="3">
    <source>
        <dbReference type="EMBL" id="MUG22142.1"/>
    </source>
</evidence>
<dbReference type="Proteomes" id="UP000029278">
    <property type="component" value="Unassembled WGS sequence"/>
</dbReference>
<feature type="domain" description="Glycosyltransferase 2-like" evidence="1">
    <location>
        <begin position="5"/>
        <end position="167"/>
    </location>
</feature>
<protein>
    <submittedName>
        <fullName evidence="2">Glycosyl transferase 2 family protein</fullName>
    </submittedName>
    <submittedName>
        <fullName evidence="3">Glycosyltransferase</fullName>
    </submittedName>
</protein>
<dbReference type="CDD" id="cd00761">
    <property type="entry name" value="Glyco_tranf_GTA_type"/>
    <property type="match status" value="1"/>
</dbReference>
<gene>
    <name evidence="2" type="ORF">DJ90_6128</name>
    <name evidence="3" type="ORF">GNQ08_06830</name>
</gene>
<dbReference type="Pfam" id="PF00535">
    <property type="entry name" value="Glycos_transf_2"/>
    <property type="match status" value="1"/>
</dbReference>
<comment type="caution">
    <text evidence="2">The sequence shown here is derived from an EMBL/GenBank/DDBJ whole genome shotgun (WGS) entry which is preliminary data.</text>
</comment>
<dbReference type="AlphaFoldDB" id="A0A090ZJ55"/>
<accession>A0A090ZJ55</accession>
<evidence type="ECO:0000313" key="5">
    <source>
        <dbReference type="Proteomes" id="UP000442469"/>
    </source>
</evidence>
<dbReference type="PANTHER" id="PTHR43685">
    <property type="entry name" value="GLYCOSYLTRANSFERASE"/>
    <property type="match status" value="1"/>
</dbReference>
<sequence length="261" mass="31269">MGKVTVVITLYNKERYIDQAIGSVLRQTYSDWELLIIDDASTDGSVAKARQFRDPRIRIVPLAENLGQCHVLNYALTMITSPYFMQLDADDWLDKETLRIMVEAAEANPHAALFYGNHLTYWLDNQERVVRKEPIILEQYQDRYDLMLKMSNAMVPRFYRTEAVRDVGGWMAQVYGDRIADDVQIALRLARKYRLVWINEFLYHRRRDTENWKKFEQSRPLRRQYRYELYNQILREWGDEYKADWVPQPDGSYYLRGFIRK</sequence>
<dbReference type="RefSeq" id="WP_051985308.1">
    <property type="nucleotide sequence ID" value="NZ_BGML01000010.1"/>
</dbReference>
<dbReference type="InterPro" id="IPR001173">
    <property type="entry name" value="Glyco_trans_2-like"/>
</dbReference>
<dbReference type="Proteomes" id="UP000442469">
    <property type="component" value="Unassembled WGS sequence"/>
</dbReference>
<evidence type="ECO:0000313" key="4">
    <source>
        <dbReference type="Proteomes" id="UP000029278"/>
    </source>
</evidence>
<dbReference type="EMBL" id="JMQA01000010">
    <property type="protein sequence ID" value="KFN11379.1"/>
    <property type="molecule type" value="Genomic_DNA"/>
</dbReference>
<dbReference type="GeneID" id="77011867"/>
<dbReference type="GO" id="GO:0016740">
    <property type="term" value="F:transferase activity"/>
    <property type="evidence" value="ECO:0007669"/>
    <property type="project" value="UniProtKB-KW"/>
</dbReference>
<dbReference type="InterPro" id="IPR029044">
    <property type="entry name" value="Nucleotide-diphossugar_trans"/>
</dbReference>
<dbReference type="InterPro" id="IPR050834">
    <property type="entry name" value="Glycosyltransf_2"/>
</dbReference>
<dbReference type="PATRIC" id="fig|44252.3.peg.656"/>
<proteinExistence type="predicted"/>
<dbReference type="SUPFAM" id="SSF53448">
    <property type="entry name" value="Nucleotide-diphospho-sugar transferases"/>
    <property type="match status" value="1"/>
</dbReference>
<evidence type="ECO:0000313" key="2">
    <source>
        <dbReference type="EMBL" id="KFN11379.1"/>
    </source>
</evidence>
<reference evidence="3 5" key="2">
    <citation type="submission" date="2019-11" db="EMBL/GenBank/DDBJ databases">
        <title>Draft genome sequences of five Paenibacillus species of dairy origin.</title>
        <authorList>
            <person name="Olajide A.M."/>
            <person name="Chen S."/>
            <person name="Lapointe G."/>
        </authorList>
    </citation>
    <scope>NUCLEOTIDE SEQUENCE [LARGE SCALE GENOMIC DNA]</scope>
    <source>
        <strain evidence="3 5">3CT49</strain>
    </source>
</reference>
<dbReference type="STRING" id="44252.DJ90_6128"/>
<keyword evidence="2" id="KW-0808">Transferase</keyword>
<dbReference type="HOGENOM" id="CLU_025996_0_7_9"/>
<organism evidence="2 4">
    <name type="scientific">Paenibacillus macerans</name>
    <name type="common">Bacillus macerans</name>
    <dbReference type="NCBI Taxonomy" id="44252"/>
    <lineage>
        <taxon>Bacteria</taxon>
        <taxon>Bacillati</taxon>
        <taxon>Bacillota</taxon>
        <taxon>Bacilli</taxon>
        <taxon>Bacillales</taxon>
        <taxon>Paenibacillaceae</taxon>
        <taxon>Paenibacillus</taxon>
    </lineage>
</organism>
<name>A0A090ZJ55_PAEMA</name>
<dbReference type="EMBL" id="WNZZ01000003">
    <property type="protein sequence ID" value="MUG22142.1"/>
    <property type="molecule type" value="Genomic_DNA"/>
</dbReference>
<keyword evidence="4" id="KW-1185">Reference proteome</keyword>
<dbReference type="Gene3D" id="3.90.550.10">
    <property type="entry name" value="Spore Coat Polysaccharide Biosynthesis Protein SpsA, Chain A"/>
    <property type="match status" value="1"/>
</dbReference>
<reference evidence="2 4" key="1">
    <citation type="submission" date="2014-04" db="EMBL/GenBank/DDBJ databases">
        <authorList>
            <person name="Bishop-Lilly K.A."/>
            <person name="Broomall S.M."/>
            <person name="Chain P.S."/>
            <person name="Chertkov O."/>
            <person name="Coyne S.R."/>
            <person name="Daligault H.E."/>
            <person name="Davenport K.W."/>
            <person name="Erkkila T."/>
            <person name="Frey K.G."/>
            <person name="Gibbons H.S."/>
            <person name="Gu W."/>
            <person name="Jaissle J."/>
            <person name="Johnson S.L."/>
            <person name="Koroleva G.I."/>
            <person name="Ladner J.T."/>
            <person name="Lo C.-C."/>
            <person name="Minogue T.D."/>
            <person name="Munk C."/>
            <person name="Palacios G.F."/>
            <person name="Redden C.L."/>
            <person name="Rosenzweig C.N."/>
            <person name="Scholz M.B."/>
            <person name="Teshima H."/>
            <person name="Xu Y."/>
        </authorList>
    </citation>
    <scope>NUCLEOTIDE SEQUENCE [LARGE SCALE GENOMIC DNA]</scope>
    <source>
        <strain evidence="2 4">8244</strain>
    </source>
</reference>